<sequence>AVIGRADDVSNSIKGKRIESIIKMLRVAVEDV</sequence>
<protein>
    <submittedName>
        <fullName evidence="1">Uncharacterized protein</fullName>
    </submittedName>
</protein>
<comment type="caution">
    <text evidence="1">The sequence shown here is derived from an EMBL/GenBank/DDBJ whole genome shotgun (WGS) entry which is preliminary data.</text>
</comment>
<dbReference type="EMBL" id="BARV01004218">
    <property type="protein sequence ID" value="GAI16507.1"/>
    <property type="molecule type" value="Genomic_DNA"/>
</dbReference>
<accession>X1LB32</accession>
<reference evidence="1" key="1">
    <citation type="journal article" date="2014" name="Front. Microbiol.">
        <title>High frequency of phylogenetically diverse reductive dehalogenase-homologous genes in deep subseafloor sedimentary metagenomes.</title>
        <authorList>
            <person name="Kawai M."/>
            <person name="Futagami T."/>
            <person name="Toyoda A."/>
            <person name="Takaki Y."/>
            <person name="Nishi S."/>
            <person name="Hori S."/>
            <person name="Arai W."/>
            <person name="Tsubouchi T."/>
            <person name="Morono Y."/>
            <person name="Uchiyama I."/>
            <person name="Ito T."/>
            <person name="Fujiyama A."/>
            <person name="Inagaki F."/>
            <person name="Takami H."/>
        </authorList>
    </citation>
    <scope>NUCLEOTIDE SEQUENCE</scope>
    <source>
        <strain evidence="1">Expedition CK06-06</strain>
    </source>
</reference>
<proteinExistence type="predicted"/>
<dbReference type="AlphaFoldDB" id="X1LB32"/>
<gene>
    <name evidence="1" type="ORF">S06H3_09520</name>
</gene>
<feature type="non-terminal residue" evidence="1">
    <location>
        <position position="1"/>
    </location>
</feature>
<name>X1LB32_9ZZZZ</name>
<organism evidence="1">
    <name type="scientific">marine sediment metagenome</name>
    <dbReference type="NCBI Taxonomy" id="412755"/>
    <lineage>
        <taxon>unclassified sequences</taxon>
        <taxon>metagenomes</taxon>
        <taxon>ecological metagenomes</taxon>
    </lineage>
</organism>
<evidence type="ECO:0000313" key="1">
    <source>
        <dbReference type="EMBL" id="GAI16507.1"/>
    </source>
</evidence>